<evidence type="ECO:0000259" key="1">
    <source>
        <dbReference type="Pfam" id="PF04471"/>
    </source>
</evidence>
<accession>A0A0L6CM96</accession>
<dbReference type="InterPro" id="IPR052906">
    <property type="entry name" value="Type_IV_Methyl-Rstrct_Enzyme"/>
</dbReference>
<keyword evidence="3" id="KW-1185">Reference proteome</keyword>
<dbReference type="PANTHER" id="PTHR30015">
    <property type="entry name" value="MRR RESTRICTION SYSTEM PROTEIN"/>
    <property type="match status" value="1"/>
</dbReference>
<dbReference type="GO" id="GO:0009307">
    <property type="term" value="P:DNA restriction-modification system"/>
    <property type="evidence" value="ECO:0007669"/>
    <property type="project" value="InterPro"/>
</dbReference>
<keyword evidence="2" id="KW-0540">Nuclease</keyword>
<dbReference type="GO" id="GO:0015666">
    <property type="term" value="F:restriction endodeoxyribonuclease activity"/>
    <property type="evidence" value="ECO:0007669"/>
    <property type="project" value="TreeGrafter"/>
</dbReference>
<feature type="domain" description="Restriction endonuclease type IV Mrr" evidence="1">
    <location>
        <begin position="202"/>
        <end position="311"/>
    </location>
</feature>
<dbReference type="AlphaFoldDB" id="A0A0L6CM96"/>
<dbReference type="Gene3D" id="3.40.1350.10">
    <property type="match status" value="1"/>
</dbReference>
<organism evidence="2 3">
    <name type="scientific">Luteipulveratus halotolerans</name>
    <dbReference type="NCBI Taxonomy" id="1631356"/>
    <lineage>
        <taxon>Bacteria</taxon>
        <taxon>Bacillati</taxon>
        <taxon>Actinomycetota</taxon>
        <taxon>Actinomycetes</taxon>
        <taxon>Micrococcales</taxon>
        <taxon>Dermacoccaceae</taxon>
        <taxon>Luteipulveratus</taxon>
    </lineage>
</organism>
<dbReference type="REBASE" id="130267">
    <property type="entry name" value="LspC296MrrP"/>
</dbReference>
<keyword evidence="2" id="KW-0378">Hydrolase</keyword>
<dbReference type="InterPro" id="IPR007560">
    <property type="entry name" value="Restrct_endonuc_IV_Mrr"/>
</dbReference>
<comment type="caution">
    <text evidence="2">The sequence shown here is derived from an EMBL/GenBank/DDBJ whole genome shotgun (WGS) entry which is preliminary data.</text>
</comment>
<keyword evidence="2" id="KW-0255">Endonuclease</keyword>
<dbReference type="STRING" id="1631356.VV01_19695"/>
<dbReference type="GO" id="GO:0003677">
    <property type="term" value="F:DNA binding"/>
    <property type="evidence" value="ECO:0007669"/>
    <property type="project" value="InterPro"/>
</dbReference>
<name>A0A0L6CM96_9MICO</name>
<evidence type="ECO:0000313" key="2">
    <source>
        <dbReference type="EMBL" id="KNX38854.1"/>
    </source>
</evidence>
<dbReference type="RefSeq" id="WP_050671378.1">
    <property type="nucleotide sequence ID" value="NZ_LAIR01000002.1"/>
</dbReference>
<gene>
    <name evidence="2" type="ORF">VV01_19695</name>
</gene>
<dbReference type="Pfam" id="PF04471">
    <property type="entry name" value="Mrr_cat"/>
    <property type="match status" value="1"/>
</dbReference>
<protein>
    <submittedName>
        <fullName evidence="2">Restriction endonuclease</fullName>
    </submittedName>
</protein>
<dbReference type="InterPro" id="IPR011856">
    <property type="entry name" value="tRNA_endonuc-like_dom_sf"/>
</dbReference>
<dbReference type="Proteomes" id="UP000037397">
    <property type="component" value="Unassembled WGS sequence"/>
</dbReference>
<dbReference type="PANTHER" id="PTHR30015:SF7">
    <property type="entry name" value="TYPE IV METHYL-DIRECTED RESTRICTION ENZYME ECOKMRR"/>
    <property type="match status" value="1"/>
</dbReference>
<reference evidence="3" key="1">
    <citation type="submission" date="2015-03" db="EMBL/GenBank/DDBJ databases">
        <title>Luteipulveratus halotolerans sp. nov., a novel actinobacterium (Dermacoccaceae) from Sarawak, Malaysia.</title>
        <authorList>
            <person name="Juboi H."/>
            <person name="Basik A."/>
            <person name="Shamsul S.S."/>
            <person name="Arnold P."/>
            <person name="Schmitt E.K."/>
            <person name="Sanglier J.-J."/>
            <person name="Yeo T."/>
        </authorList>
    </citation>
    <scope>NUCLEOTIDE SEQUENCE [LARGE SCALE GENOMIC DNA]</scope>
    <source>
        <strain evidence="3">C296001</strain>
    </source>
</reference>
<dbReference type="SUPFAM" id="SSF52980">
    <property type="entry name" value="Restriction endonuclease-like"/>
    <property type="match status" value="1"/>
</dbReference>
<sequence length="343" mass="38295">MTMWGIHNDALGAETVDGGFISISWDRVGDLRLIGDDRERIKEVLAANYPSAKAGAIPVWAGVLRRFAFDMNVGDIVVAPYKPDSTINFGVIEGEYEFHADISEHPHRRRVRWKEVGVARGEFPQPALYEIGSALTLFQVRKHESVFMEFLDTGAAPHAPEPSTTSGHDADTITDVVVQEEPNADRIDQHTRDFIVRTLLNGISHEQFEQFTADLLVAMGYEARVTRFSVDGGIDVIAHKDKLGLEPPIIKVQCKHTTRTMGRPDVQQLIGTLAPTEAGLFVTLGSYSREASDLERERQSLRLFSAAEVTALTIQHYDDLPPRWRSLMPLRRVLVVDQSPEEG</sequence>
<dbReference type="EMBL" id="LAIR01000002">
    <property type="protein sequence ID" value="KNX38854.1"/>
    <property type="molecule type" value="Genomic_DNA"/>
</dbReference>
<dbReference type="InterPro" id="IPR011335">
    <property type="entry name" value="Restrct_endonuc-II-like"/>
</dbReference>
<dbReference type="OrthoDB" id="9781481at2"/>
<evidence type="ECO:0000313" key="3">
    <source>
        <dbReference type="Proteomes" id="UP000037397"/>
    </source>
</evidence>
<proteinExistence type="predicted"/>